<dbReference type="Gene3D" id="3.40.605.10">
    <property type="entry name" value="Aldehyde Dehydrogenase, Chain A, domain 1"/>
    <property type="match status" value="1"/>
</dbReference>
<sequence>MAAIPSRYLLNHIGGEWRAPESGQTRPNINPGDLSDRIGDFAESGGADVELAVEAAAAALPAWKALGPVKRAEHLRAAERLIEERAEDFAQAITREQGKLLKEARGEVNRSLAILDFTAGEGRRLKGETLPAEEPRTFAYTFRAPIGVVGLVTPWNFPLAIPMWKVAPALLAGCGAVLKPSPLTPLTAALLVEAFADAGVPAGVLNLVQGDIAAGQALVAHPGVAGISFTGSLPVGQAIHTAGAPRLLRTQLELGGKNALLVLADADLGKAAAAAAFGAFGQSGQRCSATSRVVVDKAVKEPFLDKLLDEVAALKVGYGLAEDATIGPVVNEARMTACLDAIAAAQESGAKVAIGGARHTDGVPEGYYVQPTVLRDVPWDSEIAQEEIFGPVLSVIDCDGFDEAMRISNSVRYGMSGTIFTQNPAHIFAALDRFEAGMLHVNRPGVGAYAHLPHMGAKLSQFGPPECSPQVWDFYTEWRSACVSY</sequence>
<dbReference type="InterPro" id="IPR029510">
    <property type="entry name" value="Ald_DH_CS_GLU"/>
</dbReference>
<keyword evidence="1 3" id="KW-0560">Oxidoreductase</keyword>
<name>A0ABW7Z8U1_9ACTN</name>
<dbReference type="InterPro" id="IPR016160">
    <property type="entry name" value="Ald_DH_CS_CYS"/>
</dbReference>
<protein>
    <submittedName>
        <fullName evidence="5">Aldehyde dehydrogenase family protein</fullName>
    </submittedName>
</protein>
<comment type="caution">
    <text evidence="5">The sequence shown here is derived from an EMBL/GenBank/DDBJ whole genome shotgun (WGS) entry which is preliminary data.</text>
</comment>
<dbReference type="InterPro" id="IPR016163">
    <property type="entry name" value="Ald_DH_C"/>
</dbReference>
<accession>A0ABW7Z8U1</accession>
<evidence type="ECO:0000256" key="3">
    <source>
        <dbReference type="RuleBase" id="RU003345"/>
    </source>
</evidence>
<dbReference type="Proteomes" id="UP001612741">
    <property type="component" value="Unassembled WGS sequence"/>
</dbReference>
<dbReference type="Pfam" id="PF00171">
    <property type="entry name" value="Aldedh"/>
    <property type="match status" value="1"/>
</dbReference>
<reference evidence="5 6" key="1">
    <citation type="submission" date="2024-10" db="EMBL/GenBank/DDBJ databases">
        <title>The Natural Products Discovery Center: Release of the First 8490 Sequenced Strains for Exploring Actinobacteria Biosynthetic Diversity.</title>
        <authorList>
            <person name="Kalkreuter E."/>
            <person name="Kautsar S.A."/>
            <person name="Yang D."/>
            <person name="Bader C.D."/>
            <person name="Teijaro C.N."/>
            <person name="Fluegel L."/>
            <person name="Davis C.M."/>
            <person name="Simpson J.R."/>
            <person name="Lauterbach L."/>
            <person name="Steele A.D."/>
            <person name="Gui C."/>
            <person name="Meng S."/>
            <person name="Li G."/>
            <person name="Viehrig K."/>
            <person name="Ye F."/>
            <person name="Su P."/>
            <person name="Kiefer A.F."/>
            <person name="Nichols A."/>
            <person name="Cepeda A.J."/>
            <person name="Yan W."/>
            <person name="Fan B."/>
            <person name="Jiang Y."/>
            <person name="Adhikari A."/>
            <person name="Zheng C.-J."/>
            <person name="Schuster L."/>
            <person name="Cowan T.M."/>
            <person name="Smanski M.J."/>
            <person name="Chevrette M.G."/>
            <person name="De Carvalho L.P.S."/>
            <person name="Shen B."/>
        </authorList>
    </citation>
    <scope>NUCLEOTIDE SEQUENCE [LARGE SCALE GENOMIC DNA]</scope>
    <source>
        <strain evidence="5 6">NPDC050545</strain>
    </source>
</reference>
<dbReference type="EMBL" id="JBITGY010000015">
    <property type="protein sequence ID" value="MFI6504594.1"/>
    <property type="molecule type" value="Genomic_DNA"/>
</dbReference>
<dbReference type="PANTHER" id="PTHR43353">
    <property type="entry name" value="SUCCINATE-SEMIALDEHYDE DEHYDROGENASE, MITOCHONDRIAL"/>
    <property type="match status" value="1"/>
</dbReference>
<evidence type="ECO:0000259" key="4">
    <source>
        <dbReference type="Pfam" id="PF00171"/>
    </source>
</evidence>
<proteinExistence type="inferred from homology"/>
<evidence type="ECO:0000313" key="6">
    <source>
        <dbReference type="Proteomes" id="UP001612741"/>
    </source>
</evidence>
<dbReference type="InterPro" id="IPR016161">
    <property type="entry name" value="Ald_DH/histidinol_DH"/>
</dbReference>
<evidence type="ECO:0000256" key="2">
    <source>
        <dbReference type="PROSITE-ProRule" id="PRU10007"/>
    </source>
</evidence>
<dbReference type="PROSITE" id="PS00687">
    <property type="entry name" value="ALDEHYDE_DEHYDR_GLU"/>
    <property type="match status" value="1"/>
</dbReference>
<comment type="similarity">
    <text evidence="3">Belongs to the aldehyde dehydrogenase family.</text>
</comment>
<dbReference type="PROSITE" id="PS00070">
    <property type="entry name" value="ALDEHYDE_DEHYDR_CYS"/>
    <property type="match status" value="1"/>
</dbReference>
<dbReference type="RefSeq" id="WP_397090386.1">
    <property type="nucleotide sequence ID" value="NZ_JBITGY010000015.1"/>
</dbReference>
<dbReference type="InterPro" id="IPR016162">
    <property type="entry name" value="Ald_DH_N"/>
</dbReference>
<dbReference type="InterPro" id="IPR015590">
    <property type="entry name" value="Aldehyde_DH_dom"/>
</dbReference>
<evidence type="ECO:0000256" key="1">
    <source>
        <dbReference type="ARBA" id="ARBA00023002"/>
    </source>
</evidence>
<dbReference type="PANTHER" id="PTHR43353:SF5">
    <property type="entry name" value="SUCCINATE-SEMIALDEHYDE DEHYDROGENASE, MITOCHONDRIAL"/>
    <property type="match status" value="1"/>
</dbReference>
<organism evidence="5 6">
    <name type="scientific">Nonomuraea typhae</name>
    <dbReference type="NCBI Taxonomy" id="2603600"/>
    <lineage>
        <taxon>Bacteria</taxon>
        <taxon>Bacillati</taxon>
        <taxon>Actinomycetota</taxon>
        <taxon>Actinomycetes</taxon>
        <taxon>Streptosporangiales</taxon>
        <taxon>Streptosporangiaceae</taxon>
        <taxon>Nonomuraea</taxon>
    </lineage>
</organism>
<dbReference type="InterPro" id="IPR050740">
    <property type="entry name" value="Aldehyde_DH_Superfamily"/>
</dbReference>
<gene>
    <name evidence="5" type="ORF">ACIBG2_44915</name>
</gene>
<evidence type="ECO:0000313" key="5">
    <source>
        <dbReference type="EMBL" id="MFI6504594.1"/>
    </source>
</evidence>
<dbReference type="SUPFAM" id="SSF53720">
    <property type="entry name" value="ALDH-like"/>
    <property type="match status" value="1"/>
</dbReference>
<dbReference type="Gene3D" id="3.40.309.10">
    <property type="entry name" value="Aldehyde Dehydrogenase, Chain A, domain 2"/>
    <property type="match status" value="1"/>
</dbReference>
<keyword evidence="6" id="KW-1185">Reference proteome</keyword>
<feature type="domain" description="Aldehyde dehydrogenase" evidence="4">
    <location>
        <begin position="17"/>
        <end position="480"/>
    </location>
</feature>
<feature type="active site" evidence="2">
    <location>
        <position position="253"/>
    </location>
</feature>